<dbReference type="InterPro" id="IPR029068">
    <property type="entry name" value="Glyas_Bleomycin-R_OHBP_Dase"/>
</dbReference>
<dbReference type="HOGENOM" id="CLU_046006_21_0_4"/>
<proteinExistence type="predicted"/>
<gene>
    <name evidence="2" type="ORF">BN112_2161</name>
</gene>
<dbReference type="OrthoDB" id="4265398at2"/>
<accession>A0A0C6P3Q1</accession>
<dbReference type="Proteomes" id="UP000007564">
    <property type="component" value="Chromosome"/>
</dbReference>
<dbReference type="PANTHER" id="PTHR36503">
    <property type="entry name" value="BLR2520 PROTEIN"/>
    <property type="match status" value="1"/>
</dbReference>
<sequence length="137" mass="15405">MATEIYVNLPVADLPRSVAFFKQLGYAFNPQFTDENATCMIVDDNIYVMLLVESFFQTFTPKAVCDAHTQTEVLLCLSMDSRAEVDRMVRRAVAAGGKTYNEAKDHGFMYQHGFQDLDGHIWELVYMDPTAAPPPGD</sequence>
<dbReference type="InterPro" id="IPR053863">
    <property type="entry name" value="Glyoxy/Ble-like_N"/>
</dbReference>
<dbReference type="Pfam" id="PF22677">
    <property type="entry name" value="Ble-like_N"/>
    <property type="match status" value="1"/>
</dbReference>
<evidence type="ECO:0000313" key="3">
    <source>
        <dbReference type="Proteomes" id="UP000007564"/>
    </source>
</evidence>
<evidence type="ECO:0000313" key="2">
    <source>
        <dbReference type="EMBL" id="CCJ54078.1"/>
    </source>
</evidence>
<dbReference type="KEGG" id="bbh:BN112_2161"/>
<name>A0A0C6P3Q1_BORBO</name>
<reference evidence="2 3" key="1">
    <citation type="journal article" date="2012" name="BMC Genomics">
        <title>Comparative genomics of the classical Bordetella subspecies: the evolution and exchange of virulence-associated diversity amongst closely related pathogens.</title>
        <authorList>
            <person name="Park J."/>
            <person name="Zhang Y."/>
            <person name="Buboltz A.M."/>
            <person name="Zhang X."/>
            <person name="Schuster S.C."/>
            <person name="Ahuja U."/>
            <person name="Liu M."/>
            <person name="Miller J.F."/>
            <person name="Sebaihia M."/>
            <person name="Bentley S.D."/>
            <person name="Parkhill J."/>
            <person name="Harvill E.T."/>
        </authorList>
    </citation>
    <scope>NUCLEOTIDE SEQUENCE [LARGE SCALE GENOMIC DNA]</scope>
    <source>
        <strain evidence="2 3">253</strain>
    </source>
</reference>
<dbReference type="EMBL" id="HE965806">
    <property type="protein sequence ID" value="CCJ54078.1"/>
    <property type="molecule type" value="Genomic_DNA"/>
</dbReference>
<dbReference type="RefSeq" id="WP_003809248.1">
    <property type="nucleotide sequence ID" value="NC_019382.1"/>
</dbReference>
<dbReference type="GeneID" id="93202831"/>
<organism evidence="2 3">
    <name type="scientific">Bordetella bronchiseptica 253</name>
    <dbReference type="NCBI Taxonomy" id="568707"/>
    <lineage>
        <taxon>Bacteria</taxon>
        <taxon>Pseudomonadati</taxon>
        <taxon>Pseudomonadota</taxon>
        <taxon>Betaproteobacteria</taxon>
        <taxon>Burkholderiales</taxon>
        <taxon>Alcaligenaceae</taxon>
        <taxon>Bordetella</taxon>
    </lineage>
</organism>
<dbReference type="AlphaFoldDB" id="A0A0C6P3Q1"/>
<dbReference type="CDD" id="cd09012">
    <property type="entry name" value="VOC_like"/>
    <property type="match status" value="1"/>
</dbReference>
<feature type="domain" description="Glyoxalase/Bleomycin resistance-like N-terminal" evidence="1">
    <location>
        <begin position="6"/>
        <end position="40"/>
    </location>
</feature>
<evidence type="ECO:0000259" key="1">
    <source>
        <dbReference type="Pfam" id="PF22677"/>
    </source>
</evidence>
<dbReference type="PANTHER" id="PTHR36503:SF2">
    <property type="entry name" value="BLR2408 PROTEIN"/>
    <property type="match status" value="1"/>
</dbReference>
<dbReference type="Gene3D" id="3.10.180.10">
    <property type="entry name" value="2,3-Dihydroxybiphenyl 1,2-Dioxygenase, domain 1"/>
    <property type="match status" value="1"/>
</dbReference>
<dbReference type="SUPFAM" id="SSF54593">
    <property type="entry name" value="Glyoxalase/Bleomycin resistance protein/Dihydroxybiphenyl dioxygenase"/>
    <property type="match status" value="1"/>
</dbReference>
<protein>
    <recommendedName>
        <fullName evidence="1">Glyoxalase/Bleomycin resistance-like N-terminal domain-containing protein</fullName>
    </recommendedName>
</protein>